<protein>
    <submittedName>
        <fullName evidence="1">Uncharacterized protein</fullName>
    </submittedName>
</protein>
<gene>
    <name evidence="1" type="ORF">STPYR_11097</name>
</gene>
<name>A0A1Y5Q855_9GAMM</name>
<dbReference type="EMBL" id="FLTS01000001">
    <property type="protein sequence ID" value="SBV36167.1"/>
    <property type="molecule type" value="Genomic_DNA"/>
</dbReference>
<proteinExistence type="predicted"/>
<evidence type="ECO:0000313" key="1">
    <source>
        <dbReference type="EMBL" id="SBV36167.1"/>
    </source>
</evidence>
<reference evidence="1" key="1">
    <citation type="submission" date="2016-03" db="EMBL/GenBank/DDBJ databases">
        <authorList>
            <person name="Ploux O."/>
        </authorList>
    </citation>
    <scope>NUCLEOTIDE SEQUENCE</scope>
    <source>
        <strain evidence="1">UC10</strain>
    </source>
</reference>
<sequence>MQITHGLSARRADHVLGLSRSARHYVPRPCEDGSLIEAMQAHIAANPGHGFGLLHACALKPLGWGKTRSWLGVHRPEVEFAPARQAPVA</sequence>
<organism evidence="1">
    <name type="scientific">uncultured Stenotrophomonas sp</name>
    <dbReference type="NCBI Taxonomy" id="165438"/>
    <lineage>
        <taxon>Bacteria</taxon>
        <taxon>Pseudomonadati</taxon>
        <taxon>Pseudomonadota</taxon>
        <taxon>Gammaproteobacteria</taxon>
        <taxon>Lysobacterales</taxon>
        <taxon>Lysobacteraceae</taxon>
        <taxon>Stenotrophomonas</taxon>
        <taxon>environmental samples</taxon>
    </lineage>
</organism>
<accession>A0A1Y5Q855</accession>
<dbReference type="AlphaFoldDB" id="A0A1Y5Q855"/>